<evidence type="ECO:0008006" key="5">
    <source>
        <dbReference type="Google" id="ProtNLM"/>
    </source>
</evidence>
<comment type="caution">
    <text evidence="3">The sequence shown here is derived from an EMBL/GenBank/DDBJ whole genome shotgun (WGS) entry which is preliminary data.</text>
</comment>
<dbReference type="EMBL" id="RHPJ01000003">
    <property type="protein sequence ID" value="TGO04412.1"/>
    <property type="molecule type" value="Genomic_DNA"/>
</dbReference>
<keyword evidence="4" id="KW-1185">Reference proteome</keyword>
<feature type="chain" id="PRO_5039170294" description="Secreted protein" evidence="2">
    <location>
        <begin position="33"/>
        <end position="281"/>
    </location>
</feature>
<evidence type="ECO:0000313" key="4">
    <source>
        <dbReference type="Proteomes" id="UP000297318"/>
    </source>
</evidence>
<gene>
    <name evidence="3" type="ORF">SERN_2005</name>
</gene>
<sequence>MSTHAARRRTLSLSLAALATTALLLTGCSGTGDDPSPTATDPSTASSSPSATPSGSSTSTSPSPTDEPSESAGTSPGSGCPAAGDGVPQGASSAEVVDVDGDGRPDTAWLTAGADRTFGITTASGATFSAPITSASPIAASAVVGSVADSGGGDVPVALVDLGREAQLFALGDCTVTQTLDASGQPYVFDRGFGDQGTGVGCSNVDGATRLAGLLAVRQGDGWTVTRTLIDLSDGGRVAANGTATVVAEDATADDPVVTTAQEVSCGDLVAGAGGLTEPGA</sequence>
<reference evidence="3 4" key="1">
    <citation type="submission" date="2018-11" db="EMBL/GenBank/DDBJ databases">
        <title>Complete genome sequencing of the Actinobacteria Serinibacter sp. K3-2.</title>
        <authorList>
            <person name="Rakitin A.L."/>
            <person name="Beletsky A.V."/>
            <person name="Mardanov A.V."/>
            <person name="Ravin N.V."/>
            <person name="Gromova A.S."/>
            <person name="Filippova S.N."/>
            <person name="Gal'Chenko V.F."/>
        </authorList>
    </citation>
    <scope>NUCLEOTIDE SEQUENCE [LARGE SCALE GENOMIC DNA]</scope>
    <source>
        <strain evidence="3 4">K3-2</strain>
    </source>
</reference>
<feature type="region of interest" description="Disordered" evidence="1">
    <location>
        <begin position="26"/>
        <end position="108"/>
    </location>
</feature>
<dbReference type="OrthoDB" id="4711865at2"/>
<name>A0A4Z1E151_9MICO</name>
<feature type="signal peptide" evidence="2">
    <location>
        <begin position="1"/>
        <end position="32"/>
    </location>
</feature>
<evidence type="ECO:0000256" key="2">
    <source>
        <dbReference type="SAM" id="SignalP"/>
    </source>
</evidence>
<keyword evidence="2" id="KW-0732">Signal</keyword>
<dbReference type="Proteomes" id="UP000297318">
    <property type="component" value="Unassembled WGS sequence"/>
</dbReference>
<feature type="compositionally biased region" description="Low complexity" evidence="1">
    <location>
        <begin position="26"/>
        <end position="72"/>
    </location>
</feature>
<dbReference type="AlphaFoldDB" id="A0A4Z1E151"/>
<organism evidence="3 4">
    <name type="scientific">Serinibacter arcticus</name>
    <dbReference type="NCBI Taxonomy" id="1655435"/>
    <lineage>
        <taxon>Bacteria</taxon>
        <taxon>Bacillati</taxon>
        <taxon>Actinomycetota</taxon>
        <taxon>Actinomycetes</taxon>
        <taxon>Micrococcales</taxon>
        <taxon>Beutenbergiaceae</taxon>
        <taxon>Serinibacter</taxon>
    </lineage>
</organism>
<dbReference type="RefSeq" id="WP_158292630.1">
    <property type="nucleotide sequence ID" value="NZ_RHPJ01000003.1"/>
</dbReference>
<dbReference type="PROSITE" id="PS51257">
    <property type="entry name" value="PROKAR_LIPOPROTEIN"/>
    <property type="match status" value="1"/>
</dbReference>
<evidence type="ECO:0000313" key="3">
    <source>
        <dbReference type="EMBL" id="TGO04412.1"/>
    </source>
</evidence>
<accession>A0A4Z1E151</accession>
<evidence type="ECO:0000256" key="1">
    <source>
        <dbReference type="SAM" id="MobiDB-lite"/>
    </source>
</evidence>
<protein>
    <recommendedName>
        <fullName evidence="5">Secreted protein</fullName>
    </recommendedName>
</protein>
<proteinExistence type="predicted"/>